<dbReference type="InterPro" id="IPR001077">
    <property type="entry name" value="COMT_C"/>
</dbReference>
<dbReference type="PANTHER" id="PTHR43712">
    <property type="entry name" value="PUTATIVE (AFU_ORTHOLOGUE AFUA_4G14580)-RELATED"/>
    <property type="match status" value="1"/>
</dbReference>
<dbReference type="InterPro" id="IPR012967">
    <property type="entry name" value="COMT_dimerisation"/>
</dbReference>
<evidence type="ECO:0000259" key="1">
    <source>
        <dbReference type="Pfam" id="PF00891"/>
    </source>
</evidence>
<accession>A0ABX8NRI3</accession>
<evidence type="ECO:0000313" key="4">
    <source>
        <dbReference type="Proteomes" id="UP000824010"/>
    </source>
</evidence>
<feature type="domain" description="O-methyltransferase dimerisation" evidence="2">
    <location>
        <begin position="11"/>
        <end position="72"/>
    </location>
</feature>
<evidence type="ECO:0000313" key="3">
    <source>
        <dbReference type="EMBL" id="QXH58653.1"/>
    </source>
</evidence>
<organism evidence="3 4">
    <name type="scientific">Pseudomonas maumuensis</name>
    <dbReference type="NCBI Taxonomy" id="2842354"/>
    <lineage>
        <taxon>Bacteria</taxon>
        <taxon>Pseudomonadati</taxon>
        <taxon>Pseudomonadota</taxon>
        <taxon>Gammaproteobacteria</taxon>
        <taxon>Pseudomonadales</taxon>
        <taxon>Pseudomonadaceae</taxon>
        <taxon>Pseudomonas</taxon>
    </lineage>
</organism>
<dbReference type="Pfam" id="PF00891">
    <property type="entry name" value="Methyltransf_2"/>
    <property type="match status" value="1"/>
</dbReference>
<evidence type="ECO:0000259" key="2">
    <source>
        <dbReference type="Pfam" id="PF08100"/>
    </source>
</evidence>
<feature type="domain" description="O-methyltransferase C-terminal" evidence="1">
    <location>
        <begin position="176"/>
        <end position="261"/>
    </location>
</feature>
<name>A0ABX8NRI3_9PSED</name>
<dbReference type="Proteomes" id="UP000824010">
    <property type="component" value="Chromosome"/>
</dbReference>
<protein>
    <recommendedName>
        <fullName evidence="5">O-methyltransferase</fullName>
    </recommendedName>
</protein>
<reference evidence="3 4" key="1">
    <citation type="journal article" date="2021" name="Microorganisms">
        <title>The Ever-Expanding Pseudomonas Genus: Description of 43 New Species and Partition of the Pseudomonas putida Group.</title>
        <authorList>
            <person name="Girard L."/>
            <person name="Lood C."/>
            <person name="Hofte M."/>
            <person name="Vandamme P."/>
            <person name="Rokni-Zadeh H."/>
            <person name="van Noort V."/>
            <person name="Lavigne R."/>
            <person name="De Mot R."/>
        </authorList>
    </citation>
    <scope>NUCLEOTIDE SEQUENCE [LARGE SCALE GENOMIC DNA]</scope>
    <source>
        <strain evidence="3 4">COW77</strain>
    </source>
</reference>
<dbReference type="EMBL" id="CP077077">
    <property type="protein sequence ID" value="QXH58653.1"/>
    <property type="molecule type" value="Genomic_DNA"/>
</dbReference>
<proteinExistence type="predicted"/>
<sequence>MSDARQLRLWIFGFQISQAIHVVARLGVAEHIDQRPVAIEALARLCGCPVDGLQRLLRALCGIGLFAEHEDGFMHAGASPLLRRDHPQSHYLAASLYGAEHYASWGDLYQAVRLGWPVFEQRHGLPYYRYLQHCADRPGLHADYLAADAQAQDQAIQAAFDLTHCKHLVRIEDPSQALPNAADVYLLTHQLHRLDDAHASALLERCAAAMGADSRLLLVELMLAPEPGFDPARWLDLHNLLIGAGRERSQAHYLTLAAEAGLGLAEACRLDNGMTLLELRLAR</sequence>
<dbReference type="RefSeq" id="WP_217869357.1">
    <property type="nucleotide sequence ID" value="NZ_CP077077.1"/>
</dbReference>
<evidence type="ECO:0008006" key="5">
    <source>
        <dbReference type="Google" id="ProtNLM"/>
    </source>
</evidence>
<gene>
    <name evidence="3" type="ORF">KSS90_10760</name>
</gene>
<dbReference type="Pfam" id="PF08100">
    <property type="entry name" value="Dimerisation"/>
    <property type="match status" value="1"/>
</dbReference>
<dbReference type="PANTHER" id="PTHR43712:SF2">
    <property type="entry name" value="O-METHYLTRANSFERASE CICE"/>
    <property type="match status" value="1"/>
</dbReference>
<keyword evidence="4" id="KW-1185">Reference proteome</keyword>